<evidence type="ECO:0000256" key="3">
    <source>
        <dbReference type="ARBA" id="ARBA00022723"/>
    </source>
</evidence>
<comment type="similarity">
    <text evidence="2">Belongs to the DODA-type extradiol aromatic ring-opening dioxygenase family.</text>
</comment>
<dbReference type="Pfam" id="PF02900">
    <property type="entry name" value="LigB"/>
    <property type="match status" value="1"/>
</dbReference>
<dbReference type="SUPFAM" id="SSF53213">
    <property type="entry name" value="LigB-like"/>
    <property type="match status" value="1"/>
</dbReference>
<dbReference type="CDD" id="cd07363">
    <property type="entry name" value="45_DOPA_Dioxygenase"/>
    <property type="match status" value="1"/>
</dbReference>
<gene>
    <name evidence="7" type="ORF">UCREL1_8080</name>
</gene>
<evidence type="ECO:0000313" key="7">
    <source>
        <dbReference type="EMBL" id="EMR64950.1"/>
    </source>
</evidence>
<reference evidence="8" key="1">
    <citation type="journal article" date="2013" name="Genome Announc.">
        <title>Draft genome sequence of the grapevine dieback fungus Eutypa lata UCR-EL1.</title>
        <authorList>
            <person name="Blanco-Ulate B."/>
            <person name="Rolshausen P.E."/>
            <person name="Cantu D."/>
        </authorList>
    </citation>
    <scope>NUCLEOTIDE SEQUENCE [LARGE SCALE GENOMIC DNA]</scope>
    <source>
        <strain evidence="8">UCR-EL1</strain>
    </source>
</reference>
<comment type="cofactor">
    <cofactor evidence="1">
        <name>Zn(2+)</name>
        <dbReference type="ChEBI" id="CHEBI:29105"/>
    </cofactor>
</comment>
<evidence type="ECO:0000256" key="4">
    <source>
        <dbReference type="ARBA" id="ARBA00022833"/>
    </source>
</evidence>
<evidence type="ECO:0000256" key="5">
    <source>
        <dbReference type="ARBA" id="ARBA00023002"/>
    </source>
</evidence>
<dbReference type="KEGG" id="ela:UCREL1_8080"/>
<proteinExistence type="inferred from homology"/>
<dbReference type="OMA" id="EWGFDHG"/>
<dbReference type="HOGENOM" id="CLU_046582_1_0_1"/>
<keyword evidence="7" id="KW-0223">Dioxygenase</keyword>
<evidence type="ECO:0000256" key="2">
    <source>
        <dbReference type="ARBA" id="ARBA00007581"/>
    </source>
</evidence>
<dbReference type="OrthoDB" id="7396853at2759"/>
<dbReference type="InterPro" id="IPR014436">
    <property type="entry name" value="Extradiol_dOase_DODA"/>
</dbReference>
<accession>M7TE24</accession>
<evidence type="ECO:0000313" key="8">
    <source>
        <dbReference type="Proteomes" id="UP000012174"/>
    </source>
</evidence>
<keyword evidence="3" id="KW-0479">Metal-binding</keyword>
<organism evidence="7 8">
    <name type="scientific">Eutypa lata (strain UCR-EL1)</name>
    <name type="common">Grapevine dieback disease fungus</name>
    <name type="synonym">Eutypa armeniacae</name>
    <dbReference type="NCBI Taxonomy" id="1287681"/>
    <lineage>
        <taxon>Eukaryota</taxon>
        <taxon>Fungi</taxon>
        <taxon>Dikarya</taxon>
        <taxon>Ascomycota</taxon>
        <taxon>Pezizomycotina</taxon>
        <taxon>Sordariomycetes</taxon>
        <taxon>Xylariomycetidae</taxon>
        <taxon>Xylariales</taxon>
        <taxon>Diatrypaceae</taxon>
        <taxon>Eutypa</taxon>
    </lineage>
</organism>
<keyword evidence="5" id="KW-0560">Oxidoreductase</keyword>
<dbReference type="Proteomes" id="UP000012174">
    <property type="component" value="Unassembled WGS sequence"/>
</dbReference>
<dbReference type="GO" id="GO:0008198">
    <property type="term" value="F:ferrous iron binding"/>
    <property type="evidence" value="ECO:0007669"/>
    <property type="project" value="InterPro"/>
</dbReference>
<dbReference type="InterPro" id="IPR004183">
    <property type="entry name" value="Xdiol_dOase_suB"/>
</dbReference>
<dbReference type="Gene3D" id="3.40.830.10">
    <property type="entry name" value="LigB-like"/>
    <property type="match status" value="1"/>
</dbReference>
<dbReference type="AlphaFoldDB" id="M7TE24"/>
<protein>
    <submittedName>
        <fullName evidence="7">Putative aromatic ring-opening dioxygenase protein</fullName>
    </submittedName>
</protein>
<evidence type="ECO:0000256" key="1">
    <source>
        <dbReference type="ARBA" id="ARBA00001947"/>
    </source>
</evidence>
<name>M7TE24_EUTLA</name>
<dbReference type="eggNOG" id="ENOG502QS66">
    <property type="taxonomic scope" value="Eukaryota"/>
</dbReference>
<evidence type="ECO:0000259" key="6">
    <source>
        <dbReference type="Pfam" id="PF02900"/>
    </source>
</evidence>
<dbReference type="GO" id="GO:0008270">
    <property type="term" value="F:zinc ion binding"/>
    <property type="evidence" value="ECO:0007669"/>
    <property type="project" value="InterPro"/>
</dbReference>
<dbReference type="EMBL" id="KB706961">
    <property type="protein sequence ID" value="EMR64950.1"/>
    <property type="molecule type" value="Genomic_DNA"/>
</dbReference>
<dbReference type="PANTHER" id="PTHR30096">
    <property type="entry name" value="4,5-DOPA DIOXYGENASE EXTRADIOL-LIKE PROTEIN"/>
    <property type="match status" value="1"/>
</dbReference>
<dbReference type="PANTHER" id="PTHR30096:SF0">
    <property type="entry name" value="4,5-DOPA DIOXYGENASE EXTRADIOL-LIKE PROTEIN"/>
    <property type="match status" value="1"/>
</dbReference>
<keyword evidence="8" id="KW-1185">Reference proteome</keyword>
<feature type="domain" description="Extradiol ring-cleavage dioxygenase class III enzyme subunit B" evidence="6">
    <location>
        <begin position="28"/>
        <end position="260"/>
    </location>
</feature>
<dbReference type="PIRSF" id="PIRSF006157">
    <property type="entry name" value="Doxgns_DODA"/>
    <property type="match status" value="1"/>
</dbReference>
<keyword evidence="4" id="KW-0862">Zinc</keyword>
<sequence>MSDSLQHPTSPSRTPVYFLGIGGPNFMEDTKHPAYAQLASVGREITTKVRPKAVVVFSAHWQEGPSKIKINTAEHPDLIYDFYGFPPHYYEYDYPNKGSPEVAEKVIEKLAVAGIEVERVNRGLDHGVWAGFLVAFDPKKNPLNVPIVQVSLFLNEDLDQHYRMGQALEGLRDEGILIIGAGLAVHNLRDFRATMATGETKPYALSFDEALKDAATATPEERRAKMLALMRRSDGRKAHPTLDHLLPMYVAAGAGGSDLGERLWTLPEKSLSWAQFRFGKVATA</sequence>
<dbReference type="GO" id="GO:0016702">
    <property type="term" value="F:oxidoreductase activity, acting on single donors with incorporation of molecular oxygen, incorporation of two atoms of oxygen"/>
    <property type="evidence" value="ECO:0007669"/>
    <property type="project" value="UniProtKB-ARBA"/>
</dbReference>